<gene>
    <name evidence="2" type="ORF">RGB73_26060</name>
</gene>
<dbReference type="InterPro" id="IPR025237">
    <property type="entry name" value="DUF4183"/>
</dbReference>
<reference evidence="2 3" key="1">
    <citation type="submission" date="2023-09" db="EMBL/GenBank/DDBJ databases">
        <title>Complete Genome and Methylome dissection of Bacillus brevis NEB573 original source of BbsI restriction endonuclease.</title>
        <authorList>
            <person name="Fomenkov A."/>
            <person name="Roberts R.D."/>
        </authorList>
    </citation>
    <scope>NUCLEOTIDE SEQUENCE [LARGE SCALE GENOMIC DNA]</scope>
    <source>
        <strain evidence="2 3">NEB573</strain>
    </source>
</reference>
<proteinExistence type="predicted"/>
<name>A0ABY9TCI2_BREBE</name>
<evidence type="ECO:0000259" key="1">
    <source>
        <dbReference type="Pfam" id="PF13799"/>
    </source>
</evidence>
<evidence type="ECO:0000313" key="3">
    <source>
        <dbReference type="Proteomes" id="UP001256827"/>
    </source>
</evidence>
<dbReference type="Pfam" id="PF13799">
    <property type="entry name" value="DUF4183"/>
    <property type="match status" value="1"/>
</dbReference>
<feature type="domain" description="DUF4183" evidence="1">
    <location>
        <begin position="36"/>
        <end position="106"/>
    </location>
</feature>
<organism evidence="2 3">
    <name type="scientific">Brevibacillus brevis</name>
    <name type="common">Bacillus brevis</name>
    <dbReference type="NCBI Taxonomy" id="1393"/>
    <lineage>
        <taxon>Bacteria</taxon>
        <taxon>Bacillati</taxon>
        <taxon>Bacillota</taxon>
        <taxon>Bacilli</taxon>
        <taxon>Bacillales</taxon>
        <taxon>Paenibacillaceae</taxon>
        <taxon>Brevibacillus</taxon>
    </lineage>
</organism>
<dbReference type="EMBL" id="CP134050">
    <property type="protein sequence ID" value="WNC17825.1"/>
    <property type="molecule type" value="Genomic_DNA"/>
</dbReference>
<accession>A0ABY9TCI2</accession>
<keyword evidence="3" id="KW-1185">Reference proteome</keyword>
<dbReference type="RefSeq" id="WP_310774555.1">
    <property type="nucleotide sequence ID" value="NZ_CP134050.1"/>
</dbReference>
<protein>
    <submittedName>
        <fullName evidence="2">DUF4183 domain-containing protein</fullName>
    </submittedName>
</protein>
<dbReference type="Proteomes" id="UP001256827">
    <property type="component" value="Chromosome"/>
</dbReference>
<sequence>MPPSGCPDIFPVQPCPPCPPCPCTPGVLRTEVYQYTAFSDGVRNVYTNSDADAAFSTSAILSPSDYSLVNLFINGILQPPHLYAVQAGVLILSEAPTQGVPLILQFIKIFTS</sequence>
<evidence type="ECO:0000313" key="2">
    <source>
        <dbReference type="EMBL" id="WNC17825.1"/>
    </source>
</evidence>